<dbReference type="PROSITE" id="PS01124">
    <property type="entry name" value="HTH_ARAC_FAMILY_2"/>
    <property type="match status" value="1"/>
</dbReference>
<keyword evidence="2" id="KW-0238">DNA-binding</keyword>
<name>A0A2S0VNA5_9ALTE</name>
<dbReference type="OrthoDB" id="5622169at2"/>
<protein>
    <recommendedName>
        <fullName evidence="4">HTH araC/xylS-type domain-containing protein</fullName>
    </recommendedName>
</protein>
<feature type="domain" description="HTH araC/xylS-type" evidence="4">
    <location>
        <begin position="185"/>
        <end position="284"/>
    </location>
</feature>
<dbReference type="GO" id="GO:0003700">
    <property type="term" value="F:DNA-binding transcription factor activity"/>
    <property type="evidence" value="ECO:0007669"/>
    <property type="project" value="InterPro"/>
</dbReference>
<evidence type="ECO:0000256" key="2">
    <source>
        <dbReference type="ARBA" id="ARBA00023125"/>
    </source>
</evidence>
<dbReference type="KEGG" id="cate:C2869_04320"/>
<reference evidence="5 6" key="1">
    <citation type="submission" date="2018-01" db="EMBL/GenBank/DDBJ databases">
        <title>Genome sequence of a Cantenovulum-like bacteria.</title>
        <authorList>
            <person name="Tan W.R."/>
            <person name="Lau N.-S."/>
            <person name="Go F."/>
            <person name="Amirul A.-A.A."/>
        </authorList>
    </citation>
    <scope>NUCLEOTIDE SEQUENCE [LARGE SCALE GENOMIC DNA]</scope>
    <source>
        <strain evidence="5 6">CCB-QB4</strain>
    </source>
</reference>
<dbReference type="PANTHER" id="PTHR43280">
    <property type="entry name" value="ARAC-FAMILY TRANSCRIPTIONAL REGULATOR"/>
    <property type="match status" value="1"/>
</dbReference>
<organism evidence="5 6">
    <name type="scientific">Saccharobesus litoralis</name>
    <dbReference type="NCBI Taxonomy" id="2172099"/>
    <lineage>
        <taxon>Bacteria</taxon>
        <taxon>Pseudomonadati</taxon>
        <taxon>Pseudomonadota</taxon>
        <taxon>Gammaproteobacteria</taxon>
        <taxon>Alteromonadales</taxon>
        <taxon>Alteromonadaceae</taxon>
        <taxon>Saccharobesus</taxon>
    </lineage>
</organism>
<dbReference type="RefSeq" id="WP_108601785.1">
    <property type="nucleotide sequence ID" value="NZ_CP026604.1"/>
</dbReference>
<accession>A0A2S0VNA5</accession>
<dbReference type="GO" id="GO:0043565">
    <property type="term" value="F:sequence-specific DNA binding"/>
    <property type="evidence" value="ECO:0007669"/>
    <property type="project" value="InterPro"/>
</dbReference>
<dbReference type="InterPro" id="IPR018062">
    <property type="entry name" value="HTH_AraC-typ_CS"/>
</dbReference>
<dbReference type="Proteomes" id="UP000244441">
    <property type="component" value="Chromosome"/>
</dbReference>
<gene>
    <name evidence="5" type="ORF">C2869_04320</name>
</gene>
<dbReference type="SMART" id="SM00342">
    <property type="entry name" value="HTH_ARAC"/>
    <property type="match status" value="1"/>
</dbReference>
<dbReference type="InterPro" id="IPR009057">
    <property type="entry name" value="Homeodomain-like_sf"/>
</dbReference>
<dbReference type="AlphaFoldDB" id="A0A2S0VNA5"/>
<keyword evidence="3" id="KW-0804">Transcription</keyword>
<dbReference type="InterPro" id="IPR018060">
    <property type="entry name" value="HTH_AraC"/>
</dbReference>
<keyword evidence="6" id="KW-1185">Reference proteome</keyword>
<proteinExistence type="predicted"/>
<sequence>MRQDKILGSKTCLVHDDIQLEQVLQQAVISYCSATMMSFELLKQHESRLNYYCRLIYVSSGRVDVVFKRQKVTLEQGSAYLLSPYVSASFQDQRGVNILDVSFQLSTPAELAIMLLNGDISQIAASQVDELTPLFYRALDGFATKASVASNQQQQTLIKQMLVPYFSQLQGVKCPSAALRYQTILQVAHHITDNMSNPPSIGDLTRVSGLNIEPPHFARKFRTALNISPKQYIQHKRIAYALQLLLQGHDVETVSDDCGFFNERGFAKAFTFDTGMSPQTFIEDFVVKFEHNAQPQFTDPNNRVQAVA</sequence>
<dbReference type="EMBL" id="CP026604">
    <property type="protein sequence ID" value="AWB65711.1"/>
    <property type="molecule type" value="Genomic_DNA"/>
</dbReference>
<keyword evidence="1" id="KW-0805">Transcription regulation</keyword>
<dbReference type="Gene3D" id="1.10.10.60">
    <property type="entry name" value="Homeodomain-like"/>
    <property type="match status" value="2"/>
</dbReference>
<dbReference type="PANTHER" id="PTHR43280:SF2">
    <property type="entry name" value="HTH-TYPE TRANSCRIPTIONAL REGULATOR EXSA"/>
    <property type="match status" value="1"/>
</dbReference>
<dbReference type="SUPFAM" id="SSF46689">
    <property type="entry name" value="Homeodomain-like"/>
    <property type="match status" value="2"/>
</dbReference>
<dbReference type="Pfam" id="PF12833">
    <property type="entry name" value="HTH_18"/>
    <property type="match status" value="1"/>
</dbReference>
<evidence type="ECO:0000256" key="1">
    <source>
        <dbReference type="ARBA" id="ARBA00023015"/>
    </source>
</evidence>
<evidence type="ECO:0000313" key="6">
    <source>
        <dbReference type="Proteomes" id="UP000244441"/>
    </source>
</evidence>
<evidence type="ECO:0000259" key="4">
    <source>
        <dbReference type="PROSITE" id="PS01124"/>
    </source>
</evidence>
<evidence type="ECO:0000313" key="5">
    <source>
        <dbReference type="EMBL" id="AWB65711.1"/>
    </source>
</evidence>
<evidence type="ECO:0000256" key="3">
    <source>
        <dbReference type="ARBA" id="ARBA00023163"/>
    </source>
</evidence>
<dbReference type="PROSITE" id="PS00041">
    <property type="entry name" value="HTH_ARAC_FAMILY_1"/>
    <property type="match status" value="1"/>
</dbReference>